<dbReference type="AlphaFoldDB" id="A0A2X0QHR0"/>
<organism evidence="1 2">
    <name type="scientific">Brochothrix thermosphacta</name>
    <name type="common">Microbacterium thermosphactum</name>
    <dbReference type="NCBI Taxonomy" id="2756"/>
    <lineage>
        <taxon>Bacteria</taxon>
        <taxon>Bacillati</taxon>
        <taxon>Bacillota</taxon>
        <taxon>Bacilli</taxon>
        <taxon>Bacillales</taxon>
        <taxon>Listeriaceae</taxon>
        <taxon>Brochothrix</taxon>
    </lineage>
</organism>
<sequence>MVLAFAPSVWCSYYLTHGLVLAFAPSHTTPVKRINPLR</sequence>
<dbReference type="Proteomes" id="UP000270190">
    <property type="component" value="Unassembled WGS sequence"/>
</dbReference>
<evidence type="ECO:0000313" key="1">
    <source>
        <dbReference type="EMBL" id="SPP28159.1"/>
    </source>
</evidence>
<dbReference type="EMBL" id="OUNC01000012">
    <property type="protein sequence ID" value="SPP28159.1"/>
    <property type="molecule type" value="Genomic_DNA"/>
</dbReference>
<name>A0A2X0QHR0_BROTH</name>
<proteinExistence type="predicted"/>
<evidence type="ECO:0000313" key="2">
    <source>
        <dbReference type="Proteomes" id="UP000270190"/>
    </source>
</evidence>
<protein>
    <submittedName>
        <fullName evidence="1">Uncharacterized protein</fullName>
    </submittedName>
</protein>
<accession>A0A2X0QHR0</accession>
<gene>
    <name evidence="1" type="ORF">BTBSAS_20029</name>
</gene>
<reference evidence="2" key="1">
    <citation type="submission" date="2018-04" db="EMBL/GenBank/DDBJ databases">
        <authorList>
            <person name="Illikoud N."/>
        </authorList>
    </citation>
    <scope>NUCLEOTIDE SEQUENCE [LARGE SCALE GENOMIC DNA]</scope>
</reference>